<evidence type="ECO:0000256" key="7">
    <source>
        <dbReference type="SAM" id="Phobius"/>
    </source>
</evidence>
<comment type="subcellular location">
    <subcellularLocation>
        <location evidence="1">Cell membrane</location>
        <topology evidence="1">Multi-pass membrane protein</topology>
    </subcellularLocation>
</comment>
<name>A0A2M7V7C4_9BACT</name>
<dbReference type="PROSITE" id="PS00211">
    <property type="entry name" value="ABC_TRANSPORTER_1"/>
    <property type="match status" value="1"/>
</dbReference>
<evidence type="ECO:0000256" key="6">
    <source>
        <dbReference type="ARBA" id="ARBA00023136"/>
    </source>
</evidence>
<dbReference type="PROSITE" id="PS50893">
    <property type="entry name" value="ABC_TRANSPORTER_2"/>
    <property type="match status" value="1"/>
</dbReference>
<feature type="transmembrane region" description="Helical" evidence="7">
    <location>
        <begin position="12"/>
        <end position="31"/>
    </location>
</feature>
<evidence type="ECO:0000313" key="10">
    <source>
        <dbReference type="Proteomes" id="UP000228568"/>
    </source>
</evidence>
<evidence type="ECO:0000256" key="2">
    <source>
        <dbReference type="ARBA" id="ARBA00022692"/>
    </source>
</evidence>
<dbReference type="InterPro" id="IPR003593">
    <property type="entry name" value="AAA+_ATPase"/>
</dbReference>
<reference evidence="10" key="1">
    <citation type="submission" date="2017-09" db="EMBL/GenBank/DDBJ databases">
        <title>Depth-based differentiation of microbial function through sediment-hosted aquifers and enrichment of novel symbionts in the deep terrestrial subsurface.</title>
        <authorList>
            <person name="Probst A.J."/>
            <person name="Ladd B."/>
            <person name="Jarett J.K."/>
            <person name="Geller-Mcgrath D.E."/>
            <person name="Sieber C.M.K."/>
            <person name="Emerson J.B."/>
            <person name="Anantharaman K."/>
            <person name="Thomas B.C."/>
            <person name="Malmstrom R."/>
            <person name="Stieglmeier M."/>
            <person name="Klingl A."/>
            <person name="Woyke T."/>
            <person name="Ryan C.M."/>
            <person name="Banfield J.F."/>
        </authorList>
    </citation>
    <scope>NUCLEOTIDE SEQUENCE [LARGE SCALE GENOMIC DNA]</scope>
</reference>
<dbReference type="GO" id="GO:0005524">
    <property type="term" value="F:ATP binding"/>
    <property type="evidence" value="ECO:0007669"/>
    <property type="project" value="UniProtKB-KW"/>
</dbReference>
<keyword evidence="2 7" id="KW-0812">Transmembrane</keyword>
<dbReference type="InterPro" id="IPR003439">
    <property type="entry name" value="ABC_transporter-like_ATP-bd"/>
</dbReference>
<accession>A0A2M7V7C4</accession>
<evidence type="ECO:0000256" key="1">
    <source>
        <dbReference type="ARBA" id="ARBA00004651"/>
    </source>
</evidence>
<evidence type="ECO:0000259" key="8">
    <source>
        <dbReference type="PROSITE" id="PS50893"/>
    </source>
</evidence>
<dbReference type="Pfam" id="PF00005">
    <property type="entry name" value="ABC_tran"/>
    <property type="match status" value="1"/>
</dbReference>
<dbReference type="PANTHER" id="PTHR24221">
    <property type="entry name" value="ATP-BINDING CASSETTE SUB-FAMILY B"/>
    <property type="match status" value="1"/>
</dbReference>
<sequence length="347" mass="39563">MRRFTWDLSSVFDAAQWLLMIALEIGLMVVAVKLWKIGILTIGDFVLIQAYIMRMFEKLWGFGRVVRDFYEHLADAEEMTEILDTPHEIVDSRRAKPLQIKKGKINFEGVYFSYHKTRQVISKFNLAIKPGEKIALVGPSGAGKTTVIKLLLRQHDVTRGKISIDDQLINQITLESLWSNISMVPQDPVLFHRTILENIRYGKPEASDEEVVFAAKVAHCHEFISEFSDQYNTYVGERGVKLSGGERQRVAIARAVLRNSPILVLDEATSSLDSESEHLIQDALDYLMQKKTVIVIAHRLSTIMKMDRIAVIARGQILEQGTHKELLRKKQGIYKKLWDRQVGGFVA</sequence>
<dbReference type="Proteomes" id="UP000228568">
    <property type="component" value="Unassembled WGS sequence"/>
</dbReference>
<dbReference type="InterPro" id="IPR017871">
    <property type="entry name" value="ABC_transporter-like_CS"/>
</dbReference>
<proteinExistence type="predicted"/>
<feature type="transmembrane region" description="Helical" evidence="7">
    <location>
        <begin position="37"/>
        <end position="56"/>
    </location>
</feature>
<dbReference type="SMART" id="SM00382">
    <property type="entry name" value="AAA"/>
    <property type="match status" value="1"/>
</dbReference>
<organism evidence="9 10">
    <name type="scientific">Candidatus Magasanikbacteria bacterium CG_4_10_14_0_2_um_filter_37_12</name>
    <dbReference type="NCBI Taxonomy" id="1974637"/>
    <lineage>
        <taxon>Bacteria</taxon>
        <taxon>Candidatus Magasanikiibacteriota</taxon>
    </lineage>
</organism>
<protein>
    <recommendedName>
        <fullName evidence="8">ABC transporter domain-containing protein</fullName>
    </recommendedName>
</protein>
<dbReference type="InterPro" id="IPR027417">
    <property type="entry name" value="P-loop_NTPase"/>
</dbReference>
<evidence type="ECO:0000256" key="4">
    <source>
        <dbReference type="ARBA" id="ARBA00022840"/>
    </source>
</evidence>
<dbReference type="InterPro" id="IPR039421">
    <property type="entry name" value="Type_1_exporter"/>
</dbReference>
<dbReference type="InterPro" id="IPR036640">
    <property type="entry name" value="ABC1_TM_sf"/>
</dbReference>
<gene>
    <name evidence="9" type="ORF">COX81_02975</name>
</gene>
<dbReference type="SUPFAM" id="SSF90123">
    <property type="entry name" value="ABC transporter transmembrane region"/>
    <property type="match status" value="1"/>
</dbReference>
<keyword evidence="3" id="KW-0547">Nucleotide-binding</keyword>
<dbReference type="GO" id="GO:0005886">
    <property type="term" value="C:plasma membrane"/>
    <property type="evidence" value="ECO:0007669"/>
    <property type="project" value="UniProtKB-SubCell"/>
</dbReference>
<evidence type="ECO:0000313" key="9">
    <source>
        <dbReference type="EMBL" id="PIZ94618.1"/>
    </source>
</evidence>
<dbReference type="SUPFAM" id="SSF52540">
    <property type="entry name" value="P-loop containing nucleoside triphosphate hydrolases"/>
    <property type="match status" value="1"/>
</dbReference>
<dbReference type="PANTHER" id="PTHR24221:SF654">
    <property type="entry name" value="ATP-BINDING CASSETTE SUB-FAMILY B MEMBER 6"/>
    <property type="match status" value="1"/>
</dbReference>
<dbReference type="GO" id="GO:0016887">
    <property type="term" value="F:ATP hydrolysis activity"/>
    <property type="evidence" value="ECO:0007669"/>
    <property type="project" value="InterPro"/>
</dbReference>
<dbReference type="Gene3D" id="3.40.50.300">
    <property type="entry name" value="P-loop containing nucleotide triphosphate hydrolases"/>
    <property type="match status" value="1"/>
</dbReference>
<keyword evidence="4" id="KW-0067">ATP-binding</keyword>
<evidence type="ECO:0000256" key="3">
    <source>
        <dbReference type="ARBA" id="ARBA00022741"/>
    </source>
</evidence>
<dbReference type="FunFam" id="3.40.50.300:FF:000218">
    <property type="entry name" value="Multidrug ABC transporter ATP-binding protein"/>
    <property type="match status" value="1"/>
</dbReference>
<dbReference type="AlphaFoldDB" id="A0A2M7V7C4"/>
<comment type="caution">
    <text evidence="9">The sequence shown here is derived from an EMBL/GenBank/DDBJ whole genome shotgun (WGS) entry which is preliminary data.</text>
</comment>
<keyword evidence="5 7" id="KW-1133">Transmembrane helix</keyword>
<evidence type="ECO:0000256" key="5">
    <source>
        <dbReference type="ARBA" id="ARBA00022989"/>
    </source>
</evidence>
<dbReference type="EMBL" id="PFPK01000037">
    <property type="protein sequence ID" value="PIZ94618.1"/>
    <property type="molecule type" value="Genomic_DNA"/>
</dbReference>
<feature type="domain" description="ABC transporter" evidence="8">
    <location>
        <begin position="105"/>
        <end position="339"/>
    </location>
</feature>
<dbReference type="Gene3D" id="1.20.1560.10">
    <property type="entry name" value="ABC transporter type 1, transmembrane domain"/>
    <property type="match status" value="1"/>
</dbReference>
<dbReference type="GO" id="GO:0042626">
    <property type="term" value="F:ATPase-coupled transmembrane transporter activity"/>
    <property type="evidence" value="ECO:0007669"/>
    <property type="project" value="TreeGrafter"/>
</dbReference>
<keyword evidence="6 7" id="KW-0472">Membrane</keyword>